<sequence length="459" mass="51375">MRKTIVSFLTLTLLITGFGCKGLSADQQAAIKPVNLNYWTVYDNVQEIQRLAEQYKALHSYVTINVRQLRYDEYQDKFLTALADDVGPDIMSMHVRDLQKHATRLSPVPASVSSATIIKTEGFNPQTTVTTQKNAMPTVNAVKNNYLATVGSDVILAGKIYGLPLTVDTMALYYNKDLLDLAGIATPPSNWEEFLTAVKQATKLDANDPTKIIQSAAALGTANNIDNAPDLYAVLLMQKGIKIIDQGRVSFTQSSDRSKTSPAFESLRFYTDFARNDKEAYTWNETQANAFDEFVRGKSVFYFGFGFDYDRIKARAPQMNLAIAPMLQLNSESISNVASYWVETVPKKSKHQNEAWDFIRFISEPANIKTYSEKAHIPSALRVHNKDQKNDENPLSPFAKQVLQADNWYRGKDYAAGAGAFKQLITGYLAPLTELDKNANVDRDERLMVTTAQILQQTL</sequence>
<proteinExistence type="predicted"/>
<dbReference type="InterPro" id="IPR050490">
    <property type="entry name" value="Bact_solute-bd_prot1"/>
</dbReference>
<dbReference type="PANTHER" id="PTHR43649">
    <property type="entry name" value="ARABINOSE-BINDING PROTEIN-RELATED"/>
    <property type="match status" value="1"/>
</dbReference>
<name>A0A1F6M2Y9_9BACT</name>
<accession>A0A1F6M2Y9</accession>
<dbReference type="STRING" id="1798676.A3B90_02915"/>
<dbReference type="AlphaFoldDB" id="A0A1F6M2Y9"/>
<evidence type="ECO:0008006" key="3">
    <source>
        <dbReference type="Google" id="ProtNLM"/>
    </source>
</evidence>
<organism evidence="1 2">
    <name type="scientific">Candidatus Magasanikbacteria bacterium RIFCSPHIGHO2_02_FULL_41_13</name>
    <dbReference type="NCBI Taxonomy" id="1798676"/>
    <lineage>
        <taxon>Bacteria</taxon>
        <taxon>Candidatus Magasanikiibacteriota</taxon>
    </lineage>
</organism>
<evidence type="ECO:0000313" key="2">
    <source>
        <dbReference type="Proteomes" id="UP000178742"/>
    </source>
</evidence>
<gene>
    <name evidence="1" type="ORF">A3B90_02915</name>
</gene>
<dbReference type="SUPFAM" id="SSF53850">
    <property type="entry name" value="Periplasmic binding protein-like II"/>
    <property type="match status" value="1"/>
</dbReference>
<protein>
    <recommendedName>
        <fullName evidence="3">Sugar ABC transporter substrate-binding protein</fullName>
    </recommendedName>
</protein>
<dbReference type="EMBL" id="MFPX01000025">
    <property type="protein sequence ID" value="OGH66021.1"/>
    <property type="molecule type" value="Genomic_DNA"/>
</dbReference>
<comment type="caution">
    <text evidence="1">The sequence shown here is derived from an EMBL/GenBank/DDBJ whole genome shotgun (WGS) entry which is preliminary data.</text>
</comment>
<dbReference type="PANTHER" id="PTHR43649:SF12">
    <property type="entry name" value="DIACETYLCHITOBIOSE BINDING PROTEIN DASA"/>
    <property type="match status" value="1"/>
</dbReference>
<evidence type="ECO:0000313" key="1">
    <source>
        <dbReference type="EMBL" id="OGH66021.1"/>
    </source>
</evidence>
<dbReference type="PROSITE" id="PS51257">
    <property type="entry name" value="PROKAR_LIPOPROTEIN"/>
    <property type="match status" value="1"/>
</dbReference>
<dbReference type="Gene3D" id="3.40.190.10">
    <property type="entry name" value="Periplasmic binding protein-like II"/>
    <property type="match status" value="1"/>
</dbReference>
<dbReference type="Proteomes" id="UP000178742">
    <property type="component" value="Unassembled WGS sequence"/>
</dbReference>
<dbReference type="Pfam" id="PF13416">
    <property type="entry name" value="SBP_bac_8"/>
    <property type="match status" value="1"/>
</dbReference>
<reference evidence="1 2" key="1">
    <citation type="journal article" date="2016" name="Nat. Commun.">
        <title>Thousands of microbial genomes shed light on interconnected biogeochemical processes in an aquifer system.</title>
        <authorList>
            <person name="Anantharaman K."/>
            <person name="Brown C.T."/>
            <person name="Hug L.A."/>
            <person name="Sharon I."/>
            <person name="Castelle C.J."/>
            <person name="Probst A.J."/>
            <person name="Thomas B.C."/>
            <person name="Singh A."/>
            <person name="Wilkins M.J."/>
            <person name="Karaoz U."/>
            <person name="Brodie E.L."/>
            <person name="Williams K.H."/>
            <person name="Hubbard S.S."/>
            <person name="Banfield J.F."/>
        </authorList>
    </citation>
    <scope>NUCLEOTIDE SEQUENCE [LARGE SCALE GENOMIC DNA]</scope>
</reference>
<dbReference type="InterPro" id="IPR006059">
    <property type="entry name" value="SBP"/>
</dbReference>